<keyword evidence="2" id="KW-0813">Transport</keyword>
<feature type="chain" id="PRO_5046676556" evidence="3">
    <location>
        <begin position="26"/>
        <end position="448"/>
    </location>
</feature>
<comment type="similarity">
    <text evidence="1">Belongs to the bacterial solute-binding protein 1 family.</text>
</comment>
<dbReference type="PANTHER" id="PTHR43649">
    <property type="entry name" value="ARABINOSE-BINDING PROTEIN-RELATED"/>
    <property type="match status" value="1"/>
</dbReference>
<dbReference type="RefSeq" id="WP_379271976.1">
    <property type="nucleotide sequence ID" value="NZ_JBHUGT010000033.1"/>
</dbReference>
<keyword evidence="5" id="KW-1185">Reference proteome</keyword>
<dbReference type="InterPro" id="IPR050490">
    <property type="entry name" value="Bact_solute-bd_prot1"/>
</dbReference>
<evidence type="ECO:0000313" key="4">
    <source>
        <dbReference type="EMBL" id="MFD2660513.1"/>
    </source>
</evidence>
<proteinExistence type="inferred from homology"/>
<evidence type="ECO:0000313" key="5">
    <source>
        <dbReference type="Proteomes" id="UP001597493"/>
    </source>
</evidence>
<reference evidence="5" key="1">
    <citation type="journal article" date="2019" name="Int. J. Syst. Evol. Microbiol.">
        <title>The Global Catalogue of Microorganisms (GCM) 10K type strain sequencing project: providing services to taxonomists for standard genome sequencing and annotation.</title>
        <authorList>
            <consortium name="The Broad Institute Genomics Platform"/>
            <consortium name="The Broad Institute Genome Sequencing Center for Infectious Disease"/>
            <person name="Wu L."/>
            <person name="Ma J."/>
        </authorList>
    </citation>
    <scope>NUCLEOTIDE SEQUENCE [LARGE SCALE GENOMIC DNA]</scope>
    <source>
        <strain evidence="5">TISTR 1827</strain>
    </source>
</reference>
<accession>A0ABW5QWB2</accession>
<dbReference type="PROSITE" id="PS51257">
    <property type="entry name" value="PROKAR_LIPOPROTEIN"/>
    <property type="match status" value="1"/>
</dbReference>
<evidence type="ECO:0000256" key="1">
    <source>
        <dbReference type="ARBA" id="ARBA00008520"/>
    </source>
</evidence>
<keyword evidence="3" id="KW-0732">Signal</keyword>
<sequence length="448" mass="47881">MSMKKTKKALTIATVTLLLAGLLSACGGGSGNTSAGGESGEPDSGSASNVTLTMLVDNTQDSVNSAKAMVEAFEQANPNITIEVETRPGGSEGDNLVKTRLSTGDMTDIFMYNSGSLMQALNPEQNLMDLTNEPFMANVIDSFKPTVTYNGKIYGAPNGSTMAGGWFYNKKVYEELGLSVPKTWEELMANNEKIKAANIVPVIGTYKDSWTSQLVVLADYYNVQAQSPSFADDYTAGKAKYATTPAALRSFEKLQELFDKGYMNKDFLATTYDAGLKMLAEGEGAHYPMLTLAIPPLEQNYPDQTQDIGFFPQPGDSADDNGLTVWMPGAAYIYKNTEHPEEAKKFVAFVASKEGMAAAATVSKPSGPYAIKDAVIPDNVAPAVNDMLPYFGSGKTAPALEFLSPIKGPSLEQITVEVGAGIKKAAEGAAVYDKDVEKQAKQLGLEGW</sequence>
<evidence type="ECO:0000256" key="2">
    <source>
        <dbReference type="ARBA" id="ARBA00022448"/>
    </source>
</evidence>
<feature type="signal peptide" evidence="3">
    <location>
        <begin position="1"/>
        <end position="25"/>
    </location>
</feature>
<evidence type="ECO:0000256" key="3">
    <source>
        <dbReference type="SAM" id="SignalP"/>
    </source>
</evidence>
<dbReference type="InterPro" id="IPR006059">
    <property type="entry name" value="SBP"/>
</dbReference>
<dbReference type="Gene3D" id="3.40.190.10">
    <property type="entry name" value="Periplasmic binding protein-like II"/>
    <property type="match status" value="2"/>
</dbReference>
<dbReference type="EMBL" id="JBHUMY010000008">
    <property type="protein sequence ID" value="MFD2660513.1"/>
    <property type="molecule type" value="Genomic_DNA"/>
</dbReference>
<dbReference type="PANTHER" id="PTHR43649:SF29">
    <property type="entry name" value="OSMOPROTECTIVE COMPOUNDS-BINDING PROTEIN GGTB"/>
    <property type="match status" value="1"/>
</dbReference>
<dbReference type="Pfam" id="PF01547">
    <property type="entry name" value="SBP_bac_1"/>
    <property type="match status" value="1"/>
</dbReference>
<comment type="caution">
    <text evidence="4">The sequence shown here is derived from an EMBL/GenBank/DDBJ whole genome shotgun (WGS) entry which is preliminary data.</text>
</comment>
<gene>
    <name evidence="4" type="ORF">ACFSW5_09590</name>
</gene>
<organism evidence="4 5">
    <name type="scientific">Paenibacillus thailandensis</name>
    <dbReference type="NCBI Taxonomy" id="393250"/>
    <lineage>
        <taxon>Bacteria</taxon>
        <taxon>Bacillati</taxon>
        <taxon>Bacillota</taxon>
        <taxon>Bacilli</taxon>
        <taxon>Bacillales</taxon>
        <taxon>Paenibacillaceae</taxon>
        <taxon>Paenibacillus</taxon>
    </lineage>
</organism>
<dbReference type="Proteomes" id="UP001597493">
    <property type="component" value="Unassembled WGS sequence"/>
</dbReference>
<protein>
    <submittedName>
        <fullName evidence="4">ABC transporter substrate-binding protein</fullName>
    </submittedName>
</protein>
<dbReference type="SUPFAM" id="SSF53850">
    <property type="entry name" value="Periplasmic binding protein-like II"/>
    <property type="match status" value="1"/>
</dbReference>
<name>A0ABW5QWB2_9BACL</name>